<comment type="cofactor">
    <cofactor evidence="12 15">
        <name>Zn(2+)</name>
        <dbReference type="ChEBI" id="CHEBI:29105"/>
    </cofactor>
    <text evidence="12 15">Binds 1 zinc ion.</text>
</comment>
<evidence type="ECO:0000256" key="15">
    <source>
        <dbReference type="PIRSR" id="PIRSR006769-3"/>
    </source>
</evidence>
<comment type="pathway">
    <text evidence="3 12">Cofactor biosynthesis; riboflavin biosynthesis; 5-amino-6-(D-ribitylamino)uracil from GTP: step 3/4.</text>
</comment>
<keyword evidence="8 12" id="KW-0862">Zinc</keyword>
<keyword evidence="11" id="KW-0511">Multifunctional enzyme</keyword>
<dbReference type="InterPro" id="IPR024072">
    <property type="entry name" value="DHFR-like_dom_sf"/>
</dbReference>
<feature type="domain" description="CMP/dCMP-type deaminase" evidence="17">
    <location>
        <begin position="28"/>
        <end position="152"/>
    </location>
</feature>
<keyword evidence="7 12" id="KW-0479">Metal-binding</keyword>
<dbReference type="InterPro" id="IPR016192">
    <property type="entry name" value="APOBEC/CMP_deaminase_Zn-bd"/>
</dbReference>
<dbReference type="PANTHER" id="PTHR38011:SF7">
    <property type="entry name" value="2,5-DIAMINO-6-RIBOSYLAMINO-4(3H)-PYRIMIDINONE 5'-PHOSPHATE REDUCTASE"/>
    <property type="match status" value="1"/>
</dbReference>
<evidence type="ECO:0000256" key="12">
    <source>
        <dbReference type="PIRNR" id="PIRNR006769"/>
    </source>
</evidence>
<dbReference type="GO" id="GO:0008270">
    <property type="term" value="F:zinc ion binding"/>
    <property type="evidence" value="ECO:0007669"/>
    <property type="project" value="InterPro"/>
</dbReference>
<evidence type="ECO:0000259" key="17">
    <source>
        <dbReference type="PROSITE" id="PS51747"/>
    </source>
</evidence>
<dbReference type="Proteomes" id="UP000623250">
    <property type="component" value="Unassembled WGS sequence"/>
</dbReference>
<comment type="similarity">
    <text evidence="4 12">In the N-terminal section; belongs to the cytidine and deoxycytidylate deaminase family.</text>
</comment>
<dbReference type="SUPFAM" id="SSF53597">
    <property type="entry name" value="Dihydrofolate reductase-like"/>
    <property type="match status" value="1"/>
</dbReference>
<dbReference type="PROSITE" id="PS00903">
    <property type="entry name" value="CYT_DCMP_DEAMINASES_1"/>
    <property type="match status" value="1"/>
</dbReference>
<dbReference type="Gene3D" id="3.40.140.10">
    <property type="entry name" value="Cytidine Deaminase, domain 2"/>
    <property type="match status" value="1"/>
</dbReference>
<dbReference type="GO" id="GO:0008835">
    <property type="term" value="F:diaminohydroxyphosphoribosylaminopyrimidine deaminase activity"/>
    <property type="evidence" value="ECO:0007669"/>
    <property type="project" value="UniProtKB-EC"/>
</dbReference>
<dbReference type="InterPro" id="IPR016193">
    <property type="entry name" value="Cytidine_deaminase-like"/>
</dbReference>
<dbReference type="EMBL" id="JAEMUK010000006">
    <property type="protein sequence ID" value="MBJ7542493.1"/>
    <property type="molecule type" value="Genomic_DNA"/>
</dbReference>
<evidence type="ECO:0000256" key="2">
    <source>
        <dbReference type="ARBA" id="ARBA00004882"/>
    </source>
</evidence>
<evidence type="ECO:0000256" key="10">
    <source>
        <dbReference type="ARBA" id="ARBA00023002"/>
    </source>
</evidence>
<dbReference type="InterPro" id="IPR002734">
    <property type="entry name" value="RibDG_C"/>
</dbReference>
<dbReference type="UniPathway" id="UPA00275">
    <property type="reaction ID" value="UER00401"/>
</dbReference>
<dbReference type="InterPro" id="IPR050765">
    <property type="entry name" value="Riboflavin_Biosynth_HTPR"/>
</dbReference>
<dbReference type="PROSITE" id="PS51747">
    <property type="entry name" value="CYT_DCMP_DEAMINASES_2"/>
    <property type="match status" value="1"/>
</dbReference>
<comment type="caution">
    <text evidence="18">The sequence shown here is derived from an EMBL/GenBank/DDBJ whole genome shotgun (WGS) entry which is preliminary data.</text>
</comment>
<evidence type="ECO:0000256" key="16">
    <source>
        <dbReference type="SAM" id="MobiDB-lite"/>
    </source>
</evidence>
<keyword evidence="9 12" id="KW-0521">NADP</keyword>
<dbReference type="Gene3D" id="3.40.430.10">
    <property type="entry name" value="Dihydrofolate Reductase, subunit A"/>
    <property type="match status" value="1"/>
</dbReference>
<evidence type="ECO:0000256" key="4">
    <source>
        <dbReference type="ARBA" id="ARBA00005259"/>
    </source>
</evidence>
<dbReference type="GO" id="GO:0008703">
    <property type="term" value="F:5-amino-6-(5-phosphoribosylamino)uracil reductase activity"/>
    <property type="evidence" value="ECO:0007669"/>
    <property type="project" value="UniProtKB-EC"/>
</dbReference>
<organism evidence="18 19">
    <name type="scientific">Rhodomicrobium udaipurense</name>
    <dbReference type="NCBI Taxonomy" id="1202716"/>
    <lineage>
        <taxon>Bacteria</taxon>
        <taxon>Pseudomonadati</taxon>
        <taxon>Pseudomonadota</taxon>
        <taxon>Alphaproteobacteria</taxon>
        <taxon>Hyphomicrobiales</taxon>
        <taxon>Hyphomicrobiaceae</taxon>
        <taxon>Rhodomicrobium</taxon>
    </lineage>
</organism>
<evidence type="ECO:0000256" key="6">
    <source>
        <dbReference type="ARBA" id="ARBA00022619"/>
    </source>
</evidence>
<evidence type="ECO:0000256" key="8">
    <source>
        <dbReference type="ARBA" id="ARBA00022833"/>
    </source>
</evidence>
<evidence type="ECO:0000256" key="11">
    <source>
        <dbReference type="ARBA" id="ARBA00023268"/>
    </source>
</evidence>
<evidence type="ECO:0000256" key="1">
    <source>
        <dbReference type="ARBA" id="ARBA00002151"/>
    </source>
</evidence>
<evidence type="ECO:0000256" key="3">
    <source>
        <dbReference type="ARBA" id="ARBA00004910"/>
    </source>
</evidence>
<name>A0A8I1G8G7_9HYPH</name>
<comment type="pathway">
    <text evidence="2 12">Cofactor biosynthesis; riboflavin biosynthesis; 5-amino-6-(D-ribitylamino)uracil from GTP: step 2/4.</text>
</comment>
<dbReference type="EC" id="3.5.4.26" evidence="12"/>
<evidence type="ECO:0000256" key="14">
    <source>
        <dbReference type="PIRSR" id="PIRSR006769-2"/>
    </source>
</evidence>
<feature type="binding site" evidence="14">
    <location>
        <position position="254"/>
    </location>
    <ligand>
        <name>NADP(+)</name>
        <dbReference type="ChEBI" id="CHEBI:58349"/>
    </ligand>
</feature>
<feature type="binding site" evidence="14">
    <location>
        <position position="227"/>
    </location>
    <ligand>
        <name>NADP(+)</name>
        <dbReference type="ChEBI" id="CHEBI:58349"/>
    </ligand>
</feature>
<dbReference type="PIRSF" id="PIRSF006769">
    <property type="entry name" value="RibD"/>
    <property type="match status" value="1"/>
</dbReference>
<dbReference type="InterPro" id="IPR004794">
    <property type="entry name" value="Eubact_RibD"/>
</dbReference>
<comment type="catalytic activity">
    <reaction evidence="12">
        <text>5-amino-6-(5-phospho-D-ribitylamino)uracil + NADP(+) = 5-amino-6-(5-phospho-D-ribosylamino)uracil + NADPH + H(+)</text>
        <dbReference type="Rhea" id="RHEA:17845"/>
        <dbReference type="ChEBI" id="CHEBI:15378"/>
        <dbReference type="ChEBI" id="CHEBI:57783"/>
        <dbReference type="ChEBI" id="CHEBI:58349"/>
        <dbReference type="ChEBI" id="CHEBI:58421"/>
        <dbReference type="ChEBI" id="CHEBI:58453"/>
        <dbReference type="EC" id="1.1.1.193"/>
    </reaction>
</comment>
<evidence type="ECO:0000313" key="19">
    <source>
        <dbReference type="Proteomes" id="UP000623250"/>
    </source>
</evidence>
<dbReference type="CDD" id="cd01284">
    <property type="entry name" value="Riboflavin_deaminase-reductase"/>
    <property type="match status" value="1"/>
</dbReference>
<evidence type="ECO:0000256" key="7">
    <source>
        <dbReference type="ARBA" id="ARBA00022723"/>
    </source>
</evidence>
<comment type="catalytic activity">
    <reaction evidence="12">
        <text>2,5-diamino-6-hydroxy-4-(5-phosphoribosylamino)-pyrimidine + H2O + H(+) = 5-amino-6-(5-phospho-D-ribosylamino)uracil + NH4(+)</text>
        <dbReference type="Rhea" id="RHEA:21868"/>
        <dbReference type="ChEBI" id="CHEBI:15377"/>
        <dbReference type="ChEBI" id="CHEBI:15378"/>
        <dbReference type="ChEBI" id="CHEBI:28938"/>
        <dbReference type="ChEBI" id="CHEBI:58453"/>
        <dbReference type="ChEBI" id="CHEBI:58614"/>
        <dbReference type="EC" id="3.5.4.26"/>
    </reaction>
</comment>
<evidence type="ECO:0000256" key="13">
    <source>
        <dbReference type="PIRSR" id="PIRSR006769-1"/>
    </source>
</evidence>
<feature type="binding site" evidence="15">
    <location>
        <position position="104"/>
    </location>
    <ligand>
        <name>Zn(2+)</name>
        <dbReference type="ChEBI" id="CHEBI:29105"/>
        <note>catalytic</note>
    </ligand>
</feature>
<gene>
    <name evidence="18" type="primary">ribD</name>
    <name evidence="18" type="ORF">JDN41_02860</name>
</gene>
<feature type="binding site" evidence="14">
    <location>
        <position position="215"/>
    </location>
    <ligand>
        <name>substrate</name>
    </ligand>
</feature>
<keyword evidence="6 12" id="KW-0686">Riboflavin biosynthesis</keyword>
<comment type="function">
    <text evidence="1 12">Converts 2,5-diamino-6-(ribosylamino)-4(3h)-pyrimidinone 5'-phosphate into 5-amino-6-(ribosylamino)-2,4(1h,3h)-pyrimidinedione 5'-phosphate.</text>
</comment>
<feature type="binding site" evidence="15">
    <location>
        <position position="79"/>
    </location>
    <ligand>
        <name>Zn(2+)</name>
        <dbReference type="ChEBI" id="CHEBI:29105"/>
        <note>catalytic</note>
    </ligand>
</feature>
<feature type="active site" description="Proton donor" evidence="13">
    <location>
        <position position="81"/>
    </location>
</feature>
<protein>
    <recommendedName>
        <fullName evidence="12">Riboflavin biosynthesis protein RibD</fullName>
    </recommendedName>
    <domain>
        <recommendedName>
            <fullName evidence="12">Diaminohydroxyphosphoribosylaminopyrimidine deaminase</fullName>
            <shortName evidence="12">DRAP deaminase</shortName>
            <ecNumber evidence="12">3.5.4.26</ecNumber>
        </recommendedName>
        <alternativeName>
            <fullName evidence="12">Riboflavin-specific deaminase</fullName>
        </alternativeName>
    </domain>
    <domain>
        <recommendedName>
            <fullName evidence="12">5-amino-6-(5-phosphoribosylamino)uracil reductase</fullName>
            <ecNumber evidence="12">1.1.1.193</ecNumber>
        </recommendedName>
        <alternativeName>
            <fullName evidence="12">HTP reductase</fullName>
        </alternativeName>
    </domain>
</protein>
<proteinExistence type="inferred from homology"/>
<dbReference type="AlphaFoldDB" id="A0A8I1G8G7"/>
<dbReference type="PANTHER" id="PTHR38011">
    <property type="entry name" value="DIHYDROFOLATE REDUCTASE FAMILY PROTEIN (AFU_ORTHOLOGUE AFUA_8G06820)"/>
    <property type="match status" value="1"/>
</dbReference>
<feature type="binding site" evidence="15">
    <location>
        <position position="113"/>
    </location>
    <ligand>
        <name>Zn(2+)</name>
        <dbReference type="ChEBI" id="CHEBI:29105"/>
        <note>catalytic</note>
    </ligand>
</feature>
<feature type="binding site" evidence="14">
    <location>
        <position position="235"/>
    </location>
    <ligand>
        <name>substrate</name>
    </ligand>
</feature>
<feature type="binding site" evidence="14">
    <location>
        <position position="231"/>
    </location>
    <ligand>
        <name>NADP(+)</name>
        <dbReference type="ChEBI" id="CHEBI:58349"/>
    </ligand>
</feature>
<feature type="binding site" evidence="14">
    <location>
        <position position="238"/>
    </location>
    <ligand>
        <name>substrate</name>
    </ligand>
</feature>
<dbReference type="Pfam" id="PF00383">
    <property type="entry name" value="dCMP_cyt_deam_1"/>
    <property type="match status" value="1"/>
</dbReference>
<keyword evidence="12 18" id="KW-0378">Hydrolase</keyword>
<evidence type="ECO:0000313" key="18">
    <source>
        <dbReference type="EMBL" id="MBJ7542493.1"/>
    </source>
</evidence>
<dbReference type="InterPro" id="IPR002125">
    <property type="entry name" value="CMP_dCMP_dom"/>
</dbReference>
<accession>A0A8I1G8G7</accession>
<comment type="similarity">
    <text evidence="5 12">In the C-terminal section; belongs to the HTP reductase family.</text>
</comment>
<dbReference type="EC" id="1.1.1.193" evidence="12"/>
<evidence type="ECO:0000256" key="5">
    <source>
        <dbReference type="ARBA" id="ARBA00007417"/>
    </source>
</evidence>
<feature type="binding site" evidence="14">
    <location>
        <position position="185"/>
    </location>
    <ligand>
        <name>NADP(+)</name>
        <dbReference type="ChEBI" id="CHEBI:58349"/>
    </ligand>
</feature>
<dbReference type="RefSeq" id="WP_052036881.1">
    <property type="nucleotide sequence ID" value="NZ_JAEMUK010000006.1"/>
</dbReference>
<evidence type="ECO:0000256" key="9">
    <source>
        <dbReference type="ARBA" id="ARBA00022857"/>
    </source>
</evidence>
<dbReference type="SUPFAM" id="SSF53927">
    <property type="entry name" value="Cytidine deaminase-like"/>
    <property type="match status" value="1"/>
</dbReference>
<reference evidence="18 19" key="1">
    <citation type="submission" date="2020-12" db="EMBL/GenBank/DDBJ databases">
        <title>Revised draft genomes of Rhodomicrobium vannielii ATCC 17100 and Rhodomicrobium udaipurense JA643.</title>
        <authorList>
            <person name="Conners E.M."/>
            <person name="Davenport E.J."/>
            <person name="Bose A."/>
        </authorList>
    </citation>
    <scope>NUCLEOTIDE SEQUENCE [LARGE SCALE GENOMIC DNA]</scope>
    <source>
        <strain evidence="18 19">JA643</strain>
    </source>
</reference>
<feature type="binding site" evidence="14">
    <location>
        <position position="324"/>
    </location>
    <ligand>
        <name>substrate</name>
    </ligand>
</feature>
<dbReference type="NCBIfam" id="TIGR00326">
    <property type="entry name" value="eubact_ribD"/>
    <property type="match status" value="1"/>
</dbReference>
<feature type="region of interest" description="Disordered" evidence="16">
    <location>
        <begin position="1"/>
        <end position="23"/>
    </location>
</feature>
<feature type="binding site" evidence="14">
    <location>
        <begin position="326"/>
        <end position="332"/>
    </location>
    <ligand>
        <name>NADP(+)</name>
        <dbReference type="ChEBI" id="CHEBI:58349"/>
    </ligand>
</feature>
<dbReference type="Pfam" id="PF01872">
    <property type="entry name" value="RibD_C"/>
    <property type="match status" value="1"/>
</dbReference>
<sequence length="398" mass="41650">MNDPAATSLNATPTTSPDDAAPLPLSSPVIDALCRRALFVAQTNIGATSPNPSVGAVVADARTGEIIASAATARGGRPHAEVLALREAGDRAKGALIITTLEPCSHFGATPPCSHAIVNAGISHLIYGSLDPDTRVAGRGLAYVAQHGVRASRGTPAFVRDCDWLHLGHSLRVTERRPFVQVKLAVDAAGFVPLGNGKPVFITGDVARAAAHLLRARADAILVGRKTVEADDPELTCRLPGLADRSPVRVVLASRCNVPPAAKLFANERPPVWIVCGDSSEGTAFFGRPGVRVLDIGASLTGRLNLRLAMMRVAAEGTTRLLVEGGPSTARGFIDAGLADEVIIMRGAQTLDPQAGMPPFGDRGLDLVAASPQFTLFDKRKAGADTISIYRSTAHWQN</sequence>
<feature type="compositionally biased region" description="Polar residues" evidence="16">
    <location>
        <begin position="1"/>
        <end position="17"/>
    </location>
</feature>
<dbReference type="GO" id="GO:0009231">
    <property type="term" value="P:riboflavin biosynthetic process"/>
    <property type="evidence" value="ECO:0007669"/>
    <property type="project" value="UniProtKB-UniPathway"/>
</dbReference>
<keyword evidence="10 12" id="KW-0560">Oxidoreductase</keyword>
<keyword evidence="19" id="KW-1185">Reference proteome</keyword>